<dbReference type="PANTHER" id="PTHR43755:SF1">
    <property type="entry name" value="FAD-DEPENDENT PYRIDINE NUCLEOTIDE-DISULPHIDE OXIDOREDUCTASE"/>
    <property type="match status" value="1"/>
</dbReference>
<dbReference type="PANTHER" id="PTHR43755">
    <property type="match status" value="1"/>
</dbReference>
<gene>
    <name evidence="2" type="ORF">J4557_47920</name>
</gene>
<dbReference type="Proteomes" id="UP000666915">
    <property type="component" value="Unassembled WGS sequence"/>
</dbReference>
<dbReference type="Gene3D" id="3.50.50.100">
    <property type="match status" value="1"/>
</dbReference>
<dbReference type="RefSeq" id="WP_208274521.1">
    <property type="nucleotide sequence ID" value="NZ_BAAAGM010000109.1"/>
</dbReference>
<name>A0ABS3RG97_9ACTN</name>
<keyword evidence="3" id="KW-1185">Reference proteome</keyword>
<dbReference type="InterPro" id="IPR036188">
    <property type="entry name" value="FAD/NAD-bd_sf"/>
</dbReference>
<evidence type="ECO:0000259" key="1">
    <source>
        <dbReference type="Pfam" id="PF07992"/>
    </source>
</evidence>
<dbReference type="InterPro" id="IPR052541">
    <property type="entry name" value="SQRD"/>
</dbReference>
<evidence type="ECO:0000313" key="3">
    <source>
        <dbReference type="Proteomes" id="UP000666915"/>
    </source>
</evidence>
<reference evidence="2 3" key="1">
    <citation type="submission" date="2021-03" db="EMBL/GenBank/DDBJ databases">
        <authorList>
            <person name="Kanchanasin P."/>
            <person name="Saeng-In P."/>
            <person name="Phongsopitanun W."/>
            <person name="Yuki M."/>
            <person name="Kudo T."/>
            <person name="Ohkuma M."/>
            <person name="Tanasupawat S."/>
        </authorList>
    </citation>
    <scope>NUCLEOTIDE SEQUENCE [LARGE SCALE GENOMIC DNA]</scope>
    <source>
        <strain evidence="2 3">L46</strain>
    </source>
</reference>
<sequence length="401" mass="42741">MRKKVLVLGGNFGGLTAALSVKQALDGDVDVTVVSASDRFLFNPSLIWIPFGKRSATDITFPLEPTFDAHGIEFVHAAATEIAPLSRRVNTTAGTFGYDYLVVATGYRNDMATVPGMRDTDGVHTITTLPDAVEAGEGWRRFLEDPGPVVVAAAQGTGCFGAAYEFLFNAAYQLRKAGLKGRVPLTYVTAEPFLGHFGIGGLPGGERLLKLFCRKEGIQVITGAALAEAAPGRLLLADGDKLDHAYSVIIPPFRGQDVVASTPGLADEKGFVPVRDTYQSIAHPTIYAVGIAAAVTVPWTAAVAVGVPKTGFPTEVQARIAAANIAARIRGERQVRHRSFGDIPAVCIMDAGNNGVMILADRMLPPRRLGLLIPGPQAHAAKIAFEKYFLWKARKGLVRLP</sequence>
<accession>A0ABS3RG97</accession>
<dbReference type="SUPFAM" id="SSF51905">
    <property type="entry name" value="FAD/NAD(P)-binding domain"/>
    <property type="match status" value="2"/>
</dbReference>
<feature type="domain" description="FAD/NAD(P)-binding" evidence="1">
    <location>
        <begin position="3"/>
        <end position="302"/>
    </location>
</feature>
<dbReference type="Pfam" id="PF07992">
    <property type="entry name" value="Pyr_redox_2"/>
    <property type="match status" value="1"/>
</dbReference>
<protein>
    <submittedName>
        <fullName evidence="2">FAD-dependent oxidoreductase</fullName>
    </submittedName>
</protein>
<dbReference type="InterPro" id="IPR023753">
    <property type="entry name" value="FAD/NAD-binding_dom"/>
</dbReference>
<organism evidence="2 3">
    <name type="scientific">Actinomadura nitritigenes</name>
    <dbReference type="NCBI Taxonomy" id="134602"/>
    <lineage>
        <taxon>Bacteria</taxon>
        <taxon>Bacillati</taxon>
        <taxon>Actinomycetota</taxon>
        <taxon>Actinomycetes</taxon>
        <taxon>Streptosporangiales</taxon>
        <taxon>Thermomonosporaceae</taxon>
        <taxon>Actinomadura</taxon>
    </lineage>
</organism>
<evidence type="ECO:0000313" key="2">
    <source>
        <dbReference type="EMBL" id="MBO2445256.1"/>
    </source>
</evidence>
<dbReference type="EMBL" id="JAGEOK010000068">
    <property type="protein sequence ID" value="MBO2445256.1"/>
    <property type="molecule type" value="Genomic_DNA"/>
</dbReference>
<comment type="caution">
    <text evidence="2">The sequence shown here is derived from an EMBL/GenBank/DDBJ whole genome shotgun (WGS) entry which is preliminary data.</text>
</comment>
<proteinExistence type="predicted"/>